<dbReference type="GO" id="GO:0006508">
    <property type="term" value="P:proteolysis"/>
    <property type="evidence" value="ECO:0007669"/>
    <property type="project" value="UniProtKB-KW"/>
</dbReference>
<gene>
    <name evidence="13" type="ORF">NEOCIP111885_01849</name>
</gene>
<feature type="transmembrane region" description="Helical" evidence="11">
    <location>
        <begin position="218"/>
        <end position="237"/>
    </location>
</feature>
<evidence type="ECO:0000259" key="12">
    <source>
        <dbReference type="Pfam" id="PF02163"/>
    </source>
</evidence>
<evidence type="ECO:0000256" key="6">
    <source>
        <dbReference type="ARBA" id="ARBA00022801"/>
    </source>
</evidence>
<feature type="transmembrane region" description="Helical" evidence="11">
    <location>
        <begin position="54"/>
        <end position="74"/>
    </location>
</feature>
<dbReference type="Pfam" id="PF02163">
    <property type="entry name" value="Peptidase_M50"/>
    <property type="match status" value="1"/>
</dbReference>
<feature type="transmembrane region" description="Helical" evidence="11">
    <location>
        <begin position="137"/>
        <end position="162"/>
    </location>
</feature>
<reference evidence="13" key="1">
    <citation type="submission" date="2021-10" db="EMBL/GenBank/DDBJ databases">
        <authorList>
            <person name="Criscuolo A."/>
        </authorList>
    </citation>
    <scope>NUCLEOTIDE SEQUENCE</scope>
    <source>
        <strain evidence="13">CIP111885</strain>
    </source>
</reference>
<proteinExistence type="inferred from homology"/>
<dbReference type="GO" id="GO:0004222">
    <property type="term" value="F:metalloendopeptidase activity"/>
    <property type="evidence" value="ECO:0007669"/>
    <property type="project" value="InterPro"/>
</dbReference>
<evidence type="ECO:0000313" key="14">
    <source>
        <dbReference type="Proteomes" id="UP000789845"/>
    </source>
</evidence>
<comment type="subcellular location">
    <subcellularLocation>
        <location evidence="2">Membrane</location>
        <topology evidence="2">Multi-pass membrane protein</topology>
    </subcellularLocation>
</comment>
<keyword evidence="10 11" id="KW-0472">Membrane</keyword>
<evidence type="ECO:0000256" key="3">
    <source>
        <dbReference type="ARBA" id="ARBA00007931"/>
    </source>
</evidence>
<dbReference type="EMBL" id="CAKJTG010000009">
    <property type="protein sequence ID" value="CAG9608157.1"/>
    <property type="molecule type" value="Genomic_DNA"/>
</dbReference>
<dbReference type="RefSeq" id="WP_230496408.1">
    <property type="nucleotide sequence ID" value="NZ_CAKJTG010000009.1"/>
</dbReference>
<dbReference type="InterPro" id="IPR004387">
    <property type="entry name" value="Pept_M50_Zn"/>
</dbReference>
<dbReference type="PANTHER" id="PTHR42837">
    <property type="entry name" value="REGULATOR OF SIGMA-E PROTEASE RSEP"/>
    <property type="match status" value="1"/>
</dbReference>
<feature type="transmembrane region" description="Helical" evidence="11">
    <location>
        <begin position="27"/>
        <end position="47"/>
    </location>
</feature>
<protein>
    <recommendedName>
        <fullName evidence="12">Peptidase M50 domain-containing protein</fullName>
    </recommendedName>
</protein>
<dbReference type="InterPro" id="IPR008915">
    <property type="entry name" value="Peptidase_M50"/>
</dbReference>
<dbReference type="PANTHER" id="PTHR42837:SF2">
    <property type="entry name" value="MEMBRANE METALLOPROTEASE ARASP2, CHLOROPLASTIC-RELATED"/>
    <property type="match status" value="1"/>
</dbReference>
<accession>A0A9C7LAL6</accession>
<feature type="domain" description="Peptidase M50" evidence="12">
    <location>
        <begin position="66"/>
        <end position="266"/>
    </location>
</feature>
<name>A0A9C7LAL6_9BACI</name>
<keyword evidence="6" id="KW-0378">Hydrolase</keyword>
<feature type="transmembrane region" description="Helical" evidence="11">
    <location>
        <begin position="263"/>
        <end position="279"/>
    </location>
</feature>
<evidence type="ECO:0000256" key="9">
    <source>
        <dbReference type="ARBA" id="ARBA00023049"/>
    </source>
</evidence>
<dbReference type="AlphaFoldDB" id="A0A9C7LAL6"/>
<evidence type="ECO:0000256" key="8">
    <source>
        <dbReference type="ARBA" id="ARBA00022989"/>
    </source>
</evidence>
<evidence type="ECO:0000256" key="1">
    <source>
        <dbReference type="ARBA" id="ARBA00001947"/>
    </source>
</evidence>
<dbReference type="Proteomes" id="UP000789845">
    <property type="component" value="Unassembled WGS sequence"/>
</dbReference>
<evidence type="ECO:0000256" key="4">
    <source>
        <dbReference type="ARBA" id="ARBA00022670"/>
    </source>
</evidence>
<keyword evidence="4" id="KW-0645">Protease</keyword>
<organism evidence="13 14">
    <name type="scientific">Pseudoneobacillus rhizosphaerae</name>
    <dbReference type="NCBI Taxonomy" id="2880968"/>
    <lineage>
        <taxon>Bacteria</taxon>
        <taxon>Bacillati</taxon>
        <taxon>Bacillota</taxon>
        <taxon>Bacilli</taxon>
        <taxon>Bacillales</taxon>
        <taxon>Bacillaceae</taxon>
        <taxon>Pseudoneobacillus</taxon>
    </lineage>
</organism>
<evidence type="ECO:0000313" key="13">
    <source>
        <dbReference type="EMBL" id="CAG9608157.1"/>
    </source>
</evidence>
<keyword evidence="7" id="KW-0862">Zinc</keyword>
<evidence type="ECO:0000256" key="10">
    <source>
        <dbReference type="ARBA" id="ARBA00023136"/>
    </source>
</evidence>
<comment type="caution">
    <text evidence="13">The sequence shown here is derived from an EMBL/GenBank/DDBJ whole genome shotgun (WGS) entry which is preliminary data.</text>
</comment>
<evidence type="ECO:0000256" key="2">
    <source>
        <dbReference type="ARBA" id="ARBA00004141"/>
    </source>
</evidence>
<evidence type="ECO:0000256" key="7">
    <source>
        <dbReference type="ARBA" id="ARBA00022833"/>
    </source>
</evidence>
<dbReference type="GO" id="GO:0016020">
    <property type="term" value="C:membrane"/>
    <property type="evidence" value="ECO:0007669"/>
    <property type="project" value="UniProtKB-SubCell"/>
</dbReference>
<comment type="cofactor">
    <cofactor evidence="1">
        <name>Zn(2+)</name>
        <dbReference type="ChEBI" id="CHEBI:29105"/>
    </cofactor>
</comment>
<feature type="transmembrane region" description="Helical" evidence="11">
    <location>
        <begin position="299"/>
        <end position="320"/>
    </location>
</feature>
<evidence type="ECO:0000256" key="5">
    <source>
        <dbReference type="ARBA" id="ARBA00022692"/>
    </source>
</evidence>
<keyword evidence="5 11" id="KW-0812">Transmembrane</keyword>
<keyword evidence="8 11" id="KW-1133">Transmembrane helix</keyword>
<keyword evidence="14" id="KW-1185">Reference proteome</keyword>
<comment type="similarity">
    <text evidence="3">Belongs to the peptidase M50B family.</text>
</comment>
<evidence type="ECO:0000256" key="11">
    <source>
        <dbReference type="SAM" id="Phobius"/>
    </source>
</evidence>
<keyword evidence="9" id="KW-0482">Metalloprotease</keyword>
<sequence length="327" mass="37248">MVAIFCLIKTFLILIKGITNPTNLDPFKGIQFAFITIVAVWLSDLILKHPFESIRSVIFSILCIGLIYLIKALHEIGHFLTAKLVGLDIKEFVVGQGIVLYETTQNHIKYQFKLFPTSGYVKIDPNQLENEPTYKKILFYSGGVILNLFTGILALIAQFIFFTKEQTIKIINNSAIALEKLFTALEINSFKDLIINPNLDGREGLYLFRFFVTDFNSLLFIFFLLSLTIAISNLLPIPPLDGGKIMWELIEKPLRKMKVSKKILSGILITITVFGLLLLKGPMVINFTINYAQMINMTVFELFLWSALVATFFINIMVFIQNKKKEI</sequence>